<feature type="compositionally biased region" description="Basic and acidic residues" evidence="1">
    <location>
        <begin position="585"/>
        <end position="611"/>
    </location>
</feature>
<protein>
    <submittedName>
        <fullName evidence="3 4">Glutamic acid-rich protein-like isoform X1</fullName>
    </submittedName>
</protein>
<reference evidence="3 4" key="3">
    <citation type="submission" date="2025-05" db="UniProtKB">
        <authorList>
            <consortium name="RefSeq"/>
        </authorList>
    </citation>
    <scope>IDENTIFICATION</scope>
    <source>
        <tissue evidence="3 4">Leaf</tissue>
    </source>
</reference>
<feature type="compositionally biased region" description="Polar residues" evidence="1">
    <location>
        <begin position="230"/>
        <end position="249"/>
    </location>
</feature>
<keyword evidence="2" id="KW-1185">Reference proteome</keyword>
<dbReference type="GeneID" id="104775844"/>
<feature type="compositionally biased region" description="Polar residues" evidence="1">
    <location>
        <begin position="418"/>
        <end position="429"/>
    </location>
</feature>
<evidence type="ECO:0000313" key="2">
    <source>
        <dbReference type="Proteomes" id="UP000694864"/>
    </source>
</evidence>
<feature type="compositionally biased region" description="Basic and acidic residues" evidence="1">
    <location>
        <begin position="449"/>
        <end position="465"/>
    </location>
</feature>
<sequence>MKADTVLDYAVFELSPKNSRYELFVWSNEEEEKLASGLIQPFLNHLRVLESQASQRTESSIRLEFKKSDNGVKSWFTKRTVERFVLYVNSPELLERVNTFDLEMSQLEAARTLYSQGMLYFSLAQSNSKLTSKLDPIFFFSYSFSEDGGVADTTKKELSRAIDLRLEAIKKDLTTAIAHASANGFDPQTVSDLQLFADRFGAHRLDEACGKYISLSQRRPDLITKNLNTNTQTSVNETHISPHQSTKSNTKNEEEKSDESLEESSTVKTIHHTRRLSVQDRINLFESKQKENSNSTGNKPIVVAKSTELKRLSSDVSSAATTFPEKSVLRRWSIVSDMSFDFTMDNKKSDCGSTEEGLLSTPSSIPDATFPEEPEENSTKEDDDVRSSKSDDFQNQTDSPGSVMTDGNSMQREEESYASKSQNMAQSSVMFPYRHSRSRSAHVAGGIDIKSDERQSKGRKKELFPSDKQSALKPSTKPVSAGSNEQRQKSFGVEDDLEVSLVNAESAGKSYNNRVRATSVDQTQRTRMSRESPPGFDDELQIKADDDKDHGNVVLRRNLSELRFSDDSKGKLYEEYMKKRDAKLREEWSSKETKLKSMQEALDRSRTEMKAKFSTASVKRQDSMSSTRQRAEKFRSFNSRTSTKKCQHPISSLQSAEENEKDKPVSGHPIGKNASRSSQVRKVPSPNRSSRVSKPSGKVSNTNINTSGRGRKTADINLVAQSSLPKFSVLKKENTKPSALAGRNTTATTTMMRTQVRSSNKKTSKEDIPSPVVQRRPRSLRKSFSANIEFTELTTLYSDDMMNNERNQKQNTEDNDDVSENLKVEEFDDLESEAEEEEKEVLENPVKEEEEEEEEAREMENLVVEDIGDETPSLTEIVENSSEDENFTTLRSVSHVDLPANTLPSSTLQHNVASLLDSPNESPLSWSSNLQHAFSYPHEHSDVDASVDDSPMGSPASWSSRMRKKWGSTAQSPVLVPNSRKDLTKGIKRFLKFGKKPRAADSPMDWVSVTTSEGDDDFAYRSSDELRKSRMASSQSQFSEDEQALNNLIQPHHHQGSFKVKDGEFKRSFFSLSTFRSKGNDSKPR</sequence>
<evidence type="ECO:0000313" key="4">
    <source>
        <dbReference type="RefSeq" id="XP_010498081.1"/>
    </source>
</evidence>
<feature type="compositionally biased region" description="Acidic residues" evidence="1">
    <location>
        <begin position="826"/>
        <end position="840"/>
    </location>
</feature>
<dbReference type="RefSeq" id="XP_010498081.1">
    <property type="nucleotide sequence ID" value="XM_010499779.2"/>
</dbReference>
<proteinExistence type="predicted"/>
<dbReference type="Proteomes" id="UP000694864">
    <property type="component" value="Chromosome 3"/>
</dbReference>
<feature type="compositionally biased region" description="Polar residues" evidence="1">
    <location>
        <begin position="614"/>
        <end position="628"/>
    </location>
</feature>
<feature type="compositionally biased region" description="Acidic residues" evidence="1">
    <location>
        <begin position="848"/>
        <end position="857"/>
    </location>
</feature>
<feature type="region of interest" description="Disordered" evidence="1">
    <location>
        <begin position="585"/>
        <end position="715"/>
    </location>
</feature>
<feature type="region of interest" description="Disordered" evidence="1">
    <location>
        <begin position="752"/>
        <end position="778"/>
    </location>
</feature>
<feature type="region of interest" description="Disordered" evidence="1">
    <location>
        <begin position="230"/>
        <end position="271"/>
    </location>
</feature>
<feature type="region of interest" description="Disordered" evidence="1">
    <location>
        <begin position="1024"/>
        <end position="1043"/>
    </location>
</feature>
<feature type="compositionally biased region" description="Polar residues" evidence="1">
    <location>
        <begin position="674"/>
        <end position="708"/>
    </location>
</feature>
<gene>
    <name evidence="3 4" type="primary">LOC104775844</name>
</gene>
<feature type="compositionally biased region" description="Polar residues" evidence="1">
    <location>
        <begin position="467"/>
        <end position="485"/>
    </location>
</feature>
<feature type="compositionally biased region" description="Polar residues" evidence="1">
    <location>
        <begin position="393"/>
        <end position="410"/>
    </location>
</feature>
<dbReference type="RefSeq" id="XP_010498080.1">
    <property type="nucleotide sequence ID" value="XM_010499778.2"/>
</dbReference>
<feature type="region of interest" description="Disordered" evidence="1">
    <location>
        <begin position="941"/>
        <end position="973"/>
    </location>
</feature>
<dbReference type="PANTHER" id="PTHR31008:SF13">
    <property type="entry name" value="COP1-INTERACTING PROTEIN-LIKE PROTEIN-RELATED"/>
    <property type="match status" value="1"/>
</dbReference>
<feature type="compositionally biased region" description="Polar residues" evidence="1">
    <location>
        <begin position="1031"/>
        <end position="1043"/>
    </location>
</feature>
<feature type="compositionally biased region" description="Basic and acidic residues" evidence="1">
    <location>
        <begin position="377"/>
        <end position="392"/>
    </location>
</feature>
<name>A0ABM0YAD5_CAMSA</name>
<dbReference type="PANTHER" id="PTHR31008">
    <property type="entry name" value="COP1-INTERACTING PROTEIN-RELATED"/>
    <property type="match status" value="1"/>
</dbReference>
<accession>A0ABM0YAD5</accession>
<evidence type="ECO:0000313" key="3">
    <source>
        <dbReference type="RefSeq" id="XP_010498080.1"/>
    </source>
</evidence>
<feature type="compositionally biased region" description="Polar residues" evidence="1">
    <location>
        <begin position="509"/>
        <end position="526"/>
    </location>
</feature>
<evidence type="ECO:0000256" key="1">
    <source>
        <dbReference type="SAM" id="MobiDB-lite"/>
    </source>
</evidence>
<organism evidence="2 3">
    <name type="scientific">Camelina sativa</name>
    <name type="common">False flax</name>
    <name type="synonym">Myagrum sativum</name>
    <dbReference type="NCBI Taxonomy" id="90675"/>
    <lineage>
        <taxon>Eukaryota</taxon>
        <taxon>Viridiplantae</taxon>
        <taxon>Streptophyta</taxon>
        <taxon>Embryophyta</taxon>
        <taxon>Tracheophyta</taxon>
        <taxon>Spermatophyta</taxon>
        <taxon>Magnoliopsida</taxon>
        <taxon>eudicotyledons</taxon>
        <taxon>Gunneridae</taxon>
        <taxon>Pentapetalae</taxon>
        <taxon>rosids</taxon>
        <taxon>malvids</taxon>
        <taxon>Brassicales</taxon>
        <taxon>Brassicaceae</taxon>
        <taxon>Camelineae</taxon>
        <taxon>Camelina</taxon>
    </lineage>
</organism>
<feature type="region of interest" description="Disordered" evidence="1">
    <location>
        <begin position="800"/>
        <end position="859"/>
    </location>
</feature>
<reference evidence="2" key="2">
    <citation type="journal article" date="2014" name="Nat. Commun.">
        <title>The emerging biofuel crop Camelina sativa retains a highly undifferentiated hexaploid genome structure.</title>
        <authorList>
            <person name="Kagale S."/>
            <person name="Koh C."/>
            <person name="Nixon J."/>
            <person name="Bollina V."/>
            <person name="Clarke W.E."/>
            <person name="Tuteja R."/>
            <person name="Spillane C."/>
            <person name="Robinson S.J."/>
            <person name="Links M.G."/>
            <person name="Clarke C."/>
            <person name="Higgins E.E."/>
            <person name="Huebert T."/>
            <person name="Sharpe A.G."/>
            <person name="Parkin I.A."/>
        </authorList>
    </citation>
    <scope>NUCLEOTIDE SEQUENCE [LARGE SCALE GENOMIC DNA]</scope>
    <source>
        <strain evidence="2">r\DH55</strain>
    </source>
</reference>
<reference evidence="2" key="1">
    <citation type="journal article" date="1997" name="Nucleic Acids Res.">
        <title>tRNAscan-SE: a program for improved detection of transfer RNA genes in genomic sequence.</title>
        <authorList>
            <person name="Lowe T.M."/>
            <person name="Eddy S.R."/>
        </authorList>
    </citation>
    <scope>NUCLEOTIDE SEQUENCE [LARGE SCALE GENOMIC DNA]</scope>
    <source>
        <strain evidence="2">r\DH55</strain>
    </source>
</reference>
<feature type="region of interest" description="Disordered" evidence="1">
    <location>
        <begin position="347"/>
        <end position="544"/>
    </location>
</feature>